<dbReference type="GO" id="GO:0003700">
    <property type="term" value="F:DNA-binding transcription factor activity"/>
    <property type="evidence" value="ECO:0007669"/>
    <property type="project" value="TreeGrafter"/>
</dbReference>
<dbReference type="AlphaFoldDB" id="A0A1H5REE3"/>
<dbReference type="STRING" id="218821.SAMN05421837_10944"/>
<evidence type="ECO:0000259" key="6">
    <source>
        <dbReference type="PROSITE" id="PS50977"/>
    </source>
</evidence>
<sequence length="216" mass="23602">MTADPETTLRADARRNRDQILAAAKSIFAVSGPEVPMEEIARAAGVGVGTLYRRFPDRDALVRAVAMDNFERVLVDARAIAAEETSPWRALERLLRQSVELQLSIQLAMVSHRALVILKGDPEVRRLRDEILEVVDDFVRGAQAEGKLRPDVGAGDIAILFATLLRQVRAKAPDVAEMAARRCVGIMIDGLSARPGTELPGRPITSHDLDPAEDHA</sequence>
<dbReference type="PROSITE" id="PS50977">
    <property type="entry name" value="HTH_TETR_2"/>
    <property type="match status" value="1"/>
</dbReference>
<evidence type="ECO:0000256" key="2">
    <source>
        <dbReference type="ARBA" id="ARBA00023125"/>
    </source>
</evidence>
<dbReference type="EMBL" id="FNUJ01000009">
    <property type="protein sequence ID" value="SEF35887.1"/>
    <property type="molecule type" value="Genomic_DNA"/>
</dbReference>
<keyword evidence="3" id="KW-0804">Transcription</keyword>
<dbReference type="InterPro" id="IPR036271">
    <property type="entry name" value="Tet_transcr_reg_TetR-rel_C_sf"/>
</dbReference>
<feature type="compositionally biased region" description="Basic and acidic residues" evidence="5">
    <location>
        <begin position="205"/>
        <end position="216"/>
    </location>
</feature>
<feature type="DNA-binding region" description="H-T-H motif" evidence="4">
    <location>
        <begin position="36"/>
        <end position="55"/>
    </location>
</feature>
<evidence type="ECO:0000256" key="5">
    <source>
        <dbReference type="SAM" id="MobiDB-lite"/>
    </source>
</evidence>
<keyword evidence="2 4" id="KW-0238">DNA-binding</keyword>
<dbReference type="Pfam" id="PF00440">
    <property type="entry name" value="TetR_N"/>
    <property type="match status" value="1"/>
</dbReference>
<dbReference type="Gene3D" id="1.10.357.10">
    <property type="entry name" value="Tetracycline Repressor, domain 2"/>
    <property type="match status" value="1"/>
</dbReference>
<accession>A0A1H5REE3</accession>
<dbReference type="SUPFAM" id="SSF46689">
    <property type="entry name" value="Homeodomain-like"/>
    <property type="match status" value="1"/>
</dbReference>
<keyword evidence="1" id="KW-0805">Transcription regulation</keyword>
<organism evidence="7 8">
    <name type="scientific">Amycolatopsis pretoriensis</name>
    <dbReference type="NCBI Taxonomy" id="218821"/>
    <lineage>
        <taxon>Bacteria</taxon>
        <taxon>Bacillati</taxon>
        <taxon>Actinomycetota</taxon>
        <taxon>Actinomycetes</taxon>
        <taxon>Pseudonocardiales</taxon>
        <taxon>Pseudonocardiaceae</taxon>
        <taxon>Amycolatopsis</taxon>
    </lineage>
</organism>
<feature type="region of interest" description="Disordered" evidence="5">
    <location>
        <begin position="197"/>
        <end position="216"/>
    </location>
</feature>
<dbReference type="InterPro" id="IPR049445">
    <property type="entry name" value="TetR_SbtR-like_C"/>
</dbReference>
<dbReference type="PANTHER" id="PTHR30055">
    <property type="entry name" value="HTH-TYPE TRANSCRIPTIONAL REGULATOR RUTR"/>
    <property type="match status" value="1"/>
</dbReference>
<dbReference type="InterPro" id="IPR001647">
    <property type="entry name" value="HTH_TetR"/>
</dbReference>
<dbReference type="InterPro" id="IPR050109">
    <property type="entry name" value="HTH-type_TetR-like_transc_reg"/>
</dbReference>
<evidence type="ECO:0000313" key="7">
    <source>
        <dbReference type="EMBL" id="SEF35887.1"/>
    </source>
</evidence>
<dbReference type="PANTHER" id="PTHR30055:SF234">
    <property type="entry name" value="HTH-TYPE TRANSCRIPTIONAL REGULATOR BETI"/>
    <property type="match status" value="1"/>
</dbReference>
<protein>
    <submittedName>
        <fullName evidence="7">DNA-binding transcriptional regulator, AcrR family</fullName>
    </submittedName>
</protein>
<name>A0A1H5REE3_9PSEU</name>
<feature type="domain" description="HTH tetR-type" evidence="6">
    <location>
        <begin position="14"/>
        <end position="73"/>
    </location>
</feature>
<dbReference type="RefSeq" id="WP_091390040.1">
    <property type="nucleotide sequence ID" value="NZ_FNUJ01000009.1"/>
</dbReference>
<evidence type="ECO:0000256" key="1">
    <source>
        <dbReference type="ARBA" id="ARBA00023015"/>
    </source>
</evidence>
<gene>
    <name evidence="7" type="ORF">SAMN05421837_10944</name>
</gene>
<keyword evidence="8" id="KW-1185">Reference proteome</keyword>
<evidence type="ECO:0000256" key="4">
    <source>
        <dbReference type="PROSITE-ProRule" id="PRU00335"/>
    </source>
</evidence>
<dbReference type="GO" id="GO:0000976">
    <property type="term" value="F:transcription cis-regulatory region binding"/>
    <property type="evidence" value="ECO:0007669"/>
    <property type="project" value="TreeGrafter"/>
</dbReference>
<proteinExistence type="predicted"/>
<reference evidence="8" key="1">
    <citation type="submission" date="2016-10" db="EMBL/GenBank/DDBJ databases">
        <authorList>
            <person name="Varghese N."/>
            <person name="Submissions S."/>
        </authorList>
    </citation>
    <scope>NUCLEOTIDE SEQUENCE [LARGE SCALE GENOMIC DNA]</scope>
    <source>
        <strain evidence="8">DSM 44654</strain>
    </source>
</reference>
<dbReference type="InterPro" id="IPR009057">
    <property type="entry name" value="Homeodomain-like_sf"/>
</dbReference>
<dbReference type="Pfam" id="PF21597">
    <property type="entry name" value="TetR_C_43"/>
    <property type="match status" value="1"/>
</dbReference>
<evidence type="ECO:0000256" key="3">
    <source>
        <dbReference type="ARBA" id="ARBA00023163"/>
    </source>
</evidence>
<dbReference type="SUPFAM" id="SSF48498">
    <property type="entry name" value="Tetracyclin repressor-like, C-terminal domain"/>
    <property type="match status" value="1"/>
</dbReference>
<dbReference type="PRINTS" id="PR00455">
    <property type="entry name" value="HTHTETR"/>
</dbReference>
<dbReference type="Proteomes" id="UP000198878">
    <property type="component" value="Unassembled WGS sequence"/>
</dbReference>
<evidence type="ECO:0000313" key="8">
    <source>
        <dbReference type="Proteomes" id="UP000198878"/>
    </source>
</evidence>